<evidence type="ECO:0000313" key="2">
    <source>
        <dbReference type="Proteomes" id="UP000033500"/>
    </source>
</evidence>
<dbReference type="Proteomes" id="UP000033500">
    <property type="component" value="Unassembled WGS sequence"/>
</dbReference>
<gene>
    <name evidence="1" type="ORF">VC34_23770</name>
</gene>
<comment type="caution">
    <text evidence="1">The sequence shown here is derived from an EMBL/GenBank/DDBJ whole genome shotgun (WGS) entry which is preliminary data.</text>
</comment>
<accession>A0A0F4T2P1</accession>
<organism evidence="1 2">
    <name type="scientific">Pseudomonas fluorescens</name>
    <dbReference type="NCBI Taxonomy" id="294"/>
    <lineage>
        <taxon>Bacteria</taxon>
        <taxon>Pseudomonadati</taxon>
        <taxon>Pseudomonadota</taxon>
        <taxon>Gammaproteobacteria</taxon>
        <taxon>Pseudomonadales</taxon>
        <taxon>Pseudomonadaceae</taxon>
        <taxon>Pseudomonas</taxon>
    </lineage>
</organism>
<dbReference type="EMBL" id="LACD01000030">
    <property type="protein sequence ID" value="KJZ38339.1"/>
    <property type="molecule type" value="Genomic_DNA"/>
</dbReference>
<sequence length="63" mass="6713">MGVMKKLGSAHCERALWAGMPEVGAKAERCVEWAKAIASKLAPTGDLRRSQIQCGSGLAREEA</sequence>
<reference evidence="1 2" key="1">
    <citation type="submission" date="2015-03" db="EMBL/GenBank/DDBJ databases">
        <title>Comparative genomics of Pseudomonas insights into diversity of traits involved in vanlence and defense.</title>
        <authorList>
            <person name="Qin Y."/>
        </authorList>
    </citation>
    <scope>NUCLEOTIDE SEQUENCE [LARGE SCALE GENOMIC DNA]</scope>
    <source>
        <strain evidence="1 2">C3</strain>
    </source>
</reference>
<dbReference type="AlphaFoldDB" id="A0A0F4T2P1"/>
<name>A0A0F4T2P1_PSEFL</name>
<evidence type="ECO:0000313" key="1">
    <source>
        <dbReference type="EMBL" id="KJZ38339.1"/>
    </source>
</evidence>
<protein>
    <submittedName>
        <fullName evidence="1">Uncharacterized protein</fullName>
    </submittedName>
</protein>
<dbReference type="PATRIC" id="fig|294.131.peg.3769"/>
<proteinExistence type="predicted"/>